<proteinExistence type="predicted"/>
<sequence>MALLTHKVSKCTDNYSLFAKDKPFYGIPYLDRSRSSIPSEASSFFSTGRSFRESNQDLSLNPASAVPRTIKSIGENPATPSKDTASETIPCRHVEALDVVPPHIVVDSVVQSDDSTDMQLEDFDEDEDEYHASNNHTDNASFVTAESMELSLPMGENDKTSQLPQGQKPHAFNRWMSTMLRKPKNNLLCAEGLEGEHGRTDDRSMASSYKWVSAVCTASLTLASFPSTPRKKSIANSSPSVLDSATIARMMERNHTLQELITTEEYYLQDLRSLKNKYLPILRDCVWVSSDVRQAMGRNVTEMLELHGRLLADITRALPCITQMNQTHGVNASPTIGDLARYPILSDPAAAAEVAKAFDTTIMAFFVYEEYSAKYHEVINAPKRKEKKNDKNLSGKGTEALIGASNSWDNRGDYGKRAMELYDLLFKPIQRLCKYPLLFRDLEKNTPSIDCPHTNRLLEKVRQRLDEAVHQVNFANNDSPHIQERIKKTWRLQDRLHFNEKALPVRLLGHVLLCGTLHVTWQSNKETQPHTEYMACILFKSYLILASVSKSDHYKVKFAITLAVASVEESNHGKGLYSPGAPHTWKIVFEANQQIYEVLCSACSDEEEQIWRRNIHDRILEESKDYEEYSSTNMEFCSCISSDIKPVGGVYGRPGTLARHQSLLRGANSSSLESDGQYVVINNFLFENDPRSPSGGSYSALNLNGLVPTVNLKRSDRNRVESKLADVWTKESIPFNATRPKPAKENNSATIMRRLSMLSILSGKSKKSTDSSDSEPLDATWEEDYDYGEYGIQRSSTMFSKGKASFRSAPPSPTKRSSSLSSRFSFNSSMKKEAGSDRSTPPSSKRRSIMPLLDNKWKTPEGTGGCGVAHSVKTCTPPSSIQEEELSVQAALQDNYVNSLAVPGEISRRHTILTAPRPKWSSVKRAKFRSEPVTPTVRYL</sequence>
<dbReference type="PANTHER" id="PTHR45818">
    <property type="entry name" value="PROTEIN VAV"/>
    <property type="match status" value="1"/>
</dbReference>
<evidence type="ECO:0000313" key="3">
    <source>
        <dbReference type="EMBL" id="CCX04658.1"/>
    </source>
</evidence>
<dbReference type="SUPFAM" id="SSF50729">
    <property type="entry name" value="PH domain-like"/>
    <property type="match status" value="1"/>
</dbReference>
<dbReference type="SUPFAM" id="SSF48065">
    <property type="entry name" value="DBL homology domain (DH-domain)"/>
    <property type="match status" value="1"/>
</dbReference>
<dbReference type="PROSITE" id="PS50010">
    <property type="entry name" value="DH_2"/>
    <property type="match status" value="1"/>
</dbReference>
<dbReference type="STRING" id="1076935.U4KU16"/>
<keyword evidence="4" id="KW-1185">Reference proteome</keyword>
<name>U4KU16_PYROM</name>
<dbReference type="Gene3D" id="1.20.900.10">
    <property type="entry name" value="Dbl homology (DH) domain"/>
    <property type="match status" value="1"/>
</dbReference>
<organism evidence="3 4">
    <name type="scientific">Pyronema omphalodes (strain CBS 100304)</name>
    <name type="common">Pyronema confluens</name>
    <dbReference type="NCBI Taxonomy" id="1076935"/>
    <lineage>
        <taxon>Eukaryota</taxon>
        <taxon>Fungi</taxon>
        <taxon>Dikarya</taxon>
        <taxon>Ascomycota</taxon>
        <taxon>Pezizomycotina</taxon>
        <taxon>Pezizomycetes</taxon>
        <taxon>Pezizales</taxon>
        <taxon>Pyronemataceae</taxon>
        <taxon>Pyronema</taxon>
    </lineage>
</organism>
<gene>
    <name evidence="3" type="ORF">PCON_03260</name>
</gene>
<dbReference type="EMBL" id="HF935213">
    <property type="protein sequence ID" value="CCX04658.1"/>
    <property type="molecule type" value="Genomic_DNA"/>
</dbReference>
<dbReference type="Gene3D" id="2.30.29.30">
    <property type="entry name" value="Pleckstrin-homology domain (PH domain)/Phosphotyrosine-binding domain (PTB)"/>
    <property type="match status" value="1"/>
</dbReference>
<dbReference type="PANTHER" id="PTHR45818:SF3">
    <property type="entry name" value="PROTEIN VAV"/>
    <property type="match status" value="1"/>
</dbReference>
<dbReference type="OMA" id="NSATIMR"/>
<dbReference type="eggNOG" id="KOG3518">
    <property type="taxonomic scope" value="Eukaryota"/>
</dbReference>
<dbReference type="SMART" id="SM00325">
    <property type="entry name" value="RhoGEF"/>
    <property type="match status" value="1"/>
</dbReference>
<accession>U4KU16</accession>
<feature type="region of interest" description="Disordered" evidence="1">
    <location>
        <begin position="801"/>
        <end position="850"/>
    </location>
</feature>
<dbReference type="InterPro" id="IPR035899">
    <property type="entry name" value="DBL_dom_sf"/>
</dbReference>
<evidence type="ECO:0000256" key="1">
    <source>
        <dbReference type="SAM" id="MobiDB-lite"/>
    </source>
</evidence>
<dbReference type="Proteomes" id="UP000018144">
    <property type="component" value="Unassembled WGS sequence"/>
</dbReference>
<dbReference type="InterPro" id="IPR000219">
    <property type="entry name" value="DH_dom"/>
</dbReference>
<feature type="compositionally biased region" description="Low complexity" evidence="1">
    <location>
        <begin position="816"/>
        <end position="829"/>
    </location>
</feature>
<evidence type="ECO:0000259" key="2">
    <source>
        <dbReference type="PROSITE" id="PS50010"/>
    </source>
</evidence>
<reference evidence="3 4" key="1">
    <citation type="journal article" date="2013" name="PLoS Genet.">
        <title>The genome and development-dependent transcriptomes of Pyronema confluens: a window into fungal evolution.</title>
        <authorList>
            <person name="Traeger S."/>
            <person name="Altegoer F."/>
            <person name="Freitag M."/>
            <person name="Gabaldon T."/>
            <person name="Kempken F."/>
            <person name="Kumar A."/>
            <person name="Marcet-Houben M."/>
            <person name="Poggeler S."/>
            <person name="Stajich J.E."/>
            <person name="Nowrousian M."/>
        </authorList>
    </citation>
    <scope>NUCLEOTIDE SEQUENCE [LARGE SCALE GENOMIC DNA]</scope>
    <source>
        <strain evidence="4">CBS 100304</strain>
        <tissue evidence="3">Vegetative mycelium</tissue>
    </source>
</reference>
<dbReference type="AlphaFoldDB" id="U4KU16"/>
<dbReference type="OrthoDB" id="8059989at2759"/>
<dbReference type="GO" id="GO:0005737">
    <property type="term" value="C:cytoplasm"/>
    <property type="evidence" value="ECO:0007669"/>
    <property type="project" value="TreeGrafter"/>
</dbReference>
<dbReference type="Pfam" id="PF00621">
    <property type="entry name" value="RhoGEF"/>
    <property type="match status" value="1"/>
</dbReference>
<dbReference type="GO" id="GO:0005085">
    <property type="term" value="F:guanyl-nucleotide exchange factor activity"/>
    <property type="evidence" value="ECO:0007669"/>
    <property type="project" value="InterPro"/>
</dbReference>
<protein>
    <submittedName>
        <fullName evidence="3">Similar to Phosphatidylinositol 3,4,5-trisphosphate-dependent Rac exchanger 1 protein acc. no. Q69ZK0</fullName>
    </submittedName>
</protein>
<feature type="domain" description="DH" evidence="2">
    <location>
        <begin position="252"/>
        <end position="475"/>
    </location>
</feature>
<dbReference type="InterPro" id="IPR011993">
    <property type="entry name" value="PH-like_dom_sf"/>
</dbReference>
<evidence type="ECO:0000313" key="4">
    <source>
        <dbReference type="Proteomes" id="UP000018144"/>
    </source>
</evidence>